<dbReference type="Proteomes" id="UP001515500">
    <property type="component" value="Chromosome 12"/>
</dbReference>
<accession>A0AB40CAD2</accession>
<organism evidence="2 3">
    <name type="scientific">Dioscorea cayennensis subsp. rotundata</name>
    <name type="common">White Guinea yam</name>
    <name type="synonym">Dioscorea rotundata</name>
    <dbReference type="NCBI Taxonomy" id="55577"/>
    <lineage>
        <taxon>Eukaryota</taxon>
        <taxon>Viridiplantae</taxon>
        <taxon>Streptophyta</taxon>
        <taxon>Embryophyta</taxon>
        <taxon>Tracheophyta</taxon>
        <taxon>Spermatophyta</taxon>
        <taxon>Magnoliopsida</taxon>
        <taxon>Liliopsida</taxon>
        <taxon>Dioscoreales</taxon>
        <taxon>Dioscoreaceae</taxon>
        <taxon>Dioscorea</taxon>
    </lineage>
</organism>
<feature type="region of interest" description="Disordered" evidence="1">
    <location>
        <begin position="204"/>
        <end position="256"/>
    </location>
</feature>
<protein>
    <submittedName>
        <fullName evidence="3">Uncharacterized protein LOC120273199</fullName>
    </submittedName>
</protein>
<dbReference type="GeneID" id="120273199"/>
<evidence type="ECO:0000256" key="1">
    <source>
        <dbReference type="SAM" id="MobiDB-lite"/>
    </source>
</evidence>
<reference evidence="3" key="1">
    <citation type="submission" date="2025-08" db="UniProtKB">
        <authorList>
            <consortium name="RefSeq"/>
        </authorList>
    </citation>
    <scope>IDENTIFICATION</scope>
</reference>
<gene>
    <name evidence="3" type="primary">LOC120273199</name>
</gene>
<dbReference type="AlphaFoldDB" id="A0AB40CAD2"/>
<proteinExistence type="predicted"/>
<dbReference type="RefSeq" id="XP_039135766.1">
    <property type="nucleotide sequence ID" value="XM_039279832.1"/>
</dbReference>
<sequence length="276" mass="29312">MCSWRDRKPVRSPNAQKIADRRIGRKMFFEGPLLAENHEPQGEALSALRTVGGESRLYRPLGGNGSGTGRKGKSRDVEVRSAPLTRLTCDCHSGILRPLGKKMAGGHWREIGVRSPRSAASCLRQRASRLRALRHLVTGPPPPAAPSPAPRRLAPGRCPPTPPPWPCPANRPPAHLGSCDPAAQWRLRALTASAARPVAYLNVSSAASTRPAPRAQRQILGPRGGGSGSSVVAAPEPASGVKWPSGKPYNSRRIGGAGRAGLKLASDLVLGLKRLK</sequence>
<feature type="compositionally biased region" description="Low complexity" evidence="1">
    <location>
        <begin position="204"/>
        <end position="218"/>
    </location>
</feature>
<evidence type="ECO:0000313" key="2">
    <source>
        <dbReference type="Proteomes" id="UP001515500"/>
    </source>
</evidence>
<name>A0AB40CAD2_DIOCR</name>
<keyword evidence="2" id="KW-1185">Reference proteome</keyword>
<feature type="region of interest" description="Disordered" evidence="1">
    <location>
        <begin position="55"/>
        <end position="78"/>
    </location>
</feature>
<evidence type="ECO:0000313" key="3">
    <source>
        <dbReference type="RefSeq" id="XP_039135766.1"/>
    </source>
</evidence>